<evidence type="ECO:0000256" key="10">
    <source>
        <dbReference type="ARBA" id="ARBA00023264"/>
    </source>
</evidence>
<feature type="transmembrane region" description="Helical" evidence="12">
    <location>
        <begin position="69"/>
        <end position="88"/>
    </location>
</feature>
<dbReference type="InterPro" id="IPR000462">
    <property type="entry name" value="CDP-OH_P_trans"/>
</dbReference>
<dbReference type="PANTHER" id="PTHR14269:SF61">
    <property type="entry name" value="CDP-DIACYLGLYCEROL--SERINE O-PHOSPHATIDYLTRANSFERASE"/>
    <property type="match status" value="1"/>
</dbReference>
<dbReference type="GO" id="GO:0016780">
    <property type="term" value="F:phosphotransferase activity, for other substituted phosphate groups"/>
    <property type="evidence" value="ECO:0007669"/>
    <property type="project" value="InterPro"/>
</dbReference>
<evidence type="ECO:0000313" key="14">
    <source>
        <dbReference type="Proteomes" id="UP000323119"/>
    </source>
</evidence>
<sequence>MKIRLFTIPNLLTLASLLCGSFAVVSALVYGDLALAFWLTIAAGVFDYSDGFVARLLKCPSAIGVQLDSLSDMVSFGFAPSAVLFVLWNNSLPADAEAWLRYGGSALCFAVAAFSALRLAKFNIDETQHTEFCGLPTPANALFFISLGWIKVKTGFDLGYWLLLLIPVMSWLLVSPVRMFAFKFQHFAWKGNGVRYVFIVSAALLLAVLGVRAVPVVIVLYIATSVVRWLSMKAKGCGQAG</sequence>
<keyword evidence="7" id="KW-0443">Lipid metabolism</keyword>
<evidence type="ECO:0000256" key="12">
    <source>
        <dbReference type="SAM" id="Phobius"/>
    </source>
</evidence>
<evidence type="ECO:0000256" key="2">
    <source>
        <dbReference type="ARBA" id="ARBA00010441"/>
    </source>
</evidence>
<dbReference type="Gene3D" id="1.20.120.1760">
    <property type="match status" value="1"/>
</dbReference>
<keyword evidence="10" id="KW-1208">Phospholipid metabolism</keyword>
<dbReference type="Pfam" id="PF01066">
    <property type="entry name" value="CDP-OH_P_transf"/>
    <property type="match status" value="1"/>
</dbReference>
<evidence type="ECO:0000256" key="5">
    <source>
        <dbReference type="ARBA" id="ARBA00022692"/>
    </source>
</evidence>
<evidence type="ECO:0000313" key="13">
    <source>
        <dbReference type="EMBL" id="KAA2563268.1"/>
    </source>
</evidence>
<comment type="caution">
    <text evidence="13">The sequence shown here is derived from an EMBL/GenBank/DDBJ whole genome shotgun (WGS) entry which is preliminary data.</text>
</comment>
<dbReference type="PANTHER" id="PTHR14269">
    <property type="entry name" value="CDP-DIACYLGLYCEROL--GLYCEROL-3-PHOSPHATE 3-PHOSPHATIDYLTRANSFERASE-RELATED"/>
    <property type="match status" value="1"/>
</dbReference>
<dbReference type="GO" id="GO:0016020">
    <property type="term" value="C:membrane"/>
    <property type="evidence" value="ECO:0007669"/>
    <property type="project" value="UniProtKB-SubCell"/>
</dbReference>
<keyword evidence="4 11" id="KW-0808">Transferase</keyword>
<name>A0A9P4DPY8_9BACT</name>
<proteinExistence type="inferred from homology"/>
<organism evidence="13 14">
    <name type="scientific">Alistipes onderdonkii</name>
    <dbReference type="NCBI Taxonomy" id="328813"/>
    <lineage>
        <taxon>Bacteria</taxon>
        <taxon>Pseudomonadati</taxon>
        <taxon>Bacteroidota</taxon>
        <taxon>Bacteroidia</taxon>
        <taxon>Bacteroidales</taxon>
        <taxon>Rikenellaceae</taxon>
        <taxon>Alistipes</taxon>
    </lineage>
</organism>
<feature type="transmembrane region" description="Helical" evidence="12">
    <location>
        <begin position="132"/>
        <end position="152"/>
    </location>
</feature>
<reference evidence="13 14" key="1">
    <citation type="journal article" date="2019" name="Nat. Med.">
        <title>A library of human gut bacterial isolates paired with longitudinal multiomics data enables mechanistic microbiome research.</title>
        <authorList>
            <person name="Poyet M."/>
            <person name="Groussin M."/>
            <person name="Gibbons S.M."/>
            <person name="Avila-Pacheco J."/>
            <person name="Jiang X."/>
            <person name="Kearney S.M."/>
            <person name="Perrotta A.R."/>
            <person name="Berdy B."/>
            <person name="Zhao S."/>
            <person name="Lieberman T.D."/>
            <person name="Swanson P.K."/>
            <person name="Smith M."/>
            <person name="Roesemann S."/>
            <person name="Alexander J.E."/>
            <person name="Rich S.A."/>
            <person name="Livny J."/>
            <person name="Vlamakis H."/>
            <person name="Clish C."/>
            <person name="Bullock K."/>
            <person name="Deik A."/>
            <person name="Scott J."/>
            <person name="Pierce K.A."/>
            <person name="Xavier R.J."/>
            <person name="Alm E.J."/>
        </authorList>
    </citation>
    <scope>NUCLEOTIDE SEQUENCE [LARGE SCALE GENOMIC DNA]</scope>
    <source>
        <strain evidence="13 14">BIOML-A204</strain>
    </source>
</reference>
<keyword evidence="9" id="KW-0594">Phospholipid biosynthesis</keyword>
<evidence type="ECO:0000256" key="11">
    <source>
        <dbReference type="RuleBase" id="RU003750"/>
    </source>
</evidence>
<dbReference type="AlphaFoldDB" id="A0A9P4DPY8"/>
<keyword evidence="5 12" id="KW-0812">Transmembrane</keyword>
<dbReference type="InterPro" id="IPR048254">
    <property type="entry name" value="CDP_ALCOHOL_P_TRANSF_CS"/>
</dbReference>
<feature type="transmembrane region" description="Helical" evidence="12">
    <location>
        <begin position="158"/>
        <end position="175"/>
    </location>
</feature>
<dbReference type="GO" id="GO:0008654">
    <property type="term" value="P:phospholipid biosynthetic process"/>
    <property type="evidence" value="ECO:0007669"/>
    <property type="project" value="UniProtKB-KW"/>
</dbReference>
<accession>A0A9P4DPY8</accession>
<evidence type="ECO:0000256" key="3">
    <source>
        <dbReference type="ARBA" id="ARBA00022516"/>
    </source>
</evidence>
<evidence type="ECO:0000256" key="6">
    <source>
        <dbReference type="ARBA" id="ARBA00022989"/>
    </source>
</evidence>
<comment type="similarity">
    <text evidence="2 11">Belongs to the CDP-alcohol phosphatidyltransferase class-I family.</text>
</comment>
<keyword evidence="6 12" id="KW-1133">Transmembrane helix</keyword>
<evidence type="ECO:0000256" key="9">
    <source>
        <dbReference type="ARBA" id="ARBA00023209"/>
    </source>
</evidence>
<dbReference type="InterPro" id="IPR043130">
    <property type="entry name" value="CDP-OH_PTrfase_TM_dom"/>
</dbReference>
<dbReference type="RefSeq" id="WP_055202553.1">
    <property type="nucleotide sequence ID" value="NZ_DAWDXQ010000012.1"/>
</dbReference>
<feature type="transmembrane region" description="Helical" evidence="12">
    <location>
        <begin position="37"/>
        <end position="57"/>
    </location>
</feature>
<dbReference type="EMBL" id="VVUY01000003">
    <property type="protein sequence ID" value="KAA2563268.1"/>
    <property type="molecule type" value="Genomic_DNA"/>
</dbReference>
<gene>
    <name evidence="13" type="ORF">F2S36_05665</name>
</gene>
<dbReference type="PROSITE" id="PS00379">
    <property type="entry name" value="CDP_ALCOHOL_P_TRANSF"/>
    <property type="match status" value="1"/>
</dbReference>
<dbReference type="GeneID" id="59807385"/>
<dbReference type="InterPro" id="IPR050324">
    <property type="entry name" value="CDP-alcohol_PTase-I"/>
</dbReference>
<evidence type="ECO:0000256" key="8">
    <source>
        <dbReference type="ARBA" id="ARBA00023136"/>
    </source>
</evidence>
<feature type="transmembrane region" description="Helical" evidence="12">
    <location>
        <begin position="196"/>
        <end position="223"/>
    </location>
</feature>
<evidence type="ECO:0000256" key="1">
    <source>
        <dbReference type="ARBA" id="ARBA00004141"/>
    </source>
</evidence>
<keyword evidence="8 12" id="KW-0472">Membrane</keyword>
<dbReference type="Proteomes" id="UP000323119">
    <property type="component" value="Unassembled WGS sequence"/>
</dbReference>
<feature type="transmembrane region" description="Helical" evidence="12">
    <location>
        <begin position="100"/>
        <end position="120"/>
    </location>
</feature>
<protein>
    <submittedName>
        <fullName evidence="13">Phosphatidylserine synthase</fullName>
    </submittedName>
</protein>
<keyword evidence="3" id="KW-0444">Lipid biosynthesis</keyword>
<evidence type="ECO:0000256" key="7">
    <source>
        <dbReference type="ARBA" id="ARBA00023098"/>
    </source>
</evidence>
<comment type="subcellular location">
    <subcellularLocation>
        <location evidence="1">Membrane</location>
        <topology evidence="1">Multi-pass membrane protein</topology>
    </subcellularLocation>
</comment>
<evidence type="ECO:0000256" key="4">
    <source>
        <dbReference type="ARBA" id="ARBA00022679"/>
    </source>
</evidence>